<comment type="subcellular location">
    <subcellularLocation>
        <location evidence="1">Endoplasmic reticulum membrane</location>
        <topology evidence="1">Multi-pass membrane protein</topology>
    </subcellularLocation>
</comment>
<evidence type="ECO:0000256" key="4">
    <source>
        <dbReference type="ARBA" id="ARBA00022824"/>
    </source>
</evidence>
<sequence>MSSPSTNMDLPKPGALKGEATAAGGEEKAPVKEMQPSGPSWLRDVYLRPVPKIVLVYLGTALVGSLLHPLFHPTETYFADKRNGLNQVFVKYGWGWTSALYLLFVTFVFARGEPQKAAPFWTRWFLATSYWYVLTQWFLGPSVSDRVFTLSGGACTVPEVYDSFTCKRLGGVWAGGHDSSGHCMLLIHASLFLWEELRAGWFDANWDKRVKSKPTFVVLRLAVLGLFVLWWWMLLMTNLFFHSLPEKISGVTLGVAYWYLGYGYLFPTTAFPGIPQANLHTLDGESC</sequence>
<feature type="transmembrane region" description="Helical" evidence="9">
    <location>
        <begin position="248"/>
        <end position="266"/>
    </location>
</feature>
<feature type="transmembrane region" description="Helical" evidence="9">
    <location>
        <begin position="53"/>
        <end position="72"/>
    </location>
</feature>
<keyword evidence="2 9" id="KW-0812">Transmembrane</keyword>
<comment type="caution">
    <text evidence="10">The sequence shown here is derived from an EMBL/GenBank/DDBJ whole genome shotgun (WGS) entry which is preliminary data.</text>
</comment>
<keyword evidence="6" id="KW-0443">Lipid metabolism</keyword>
<dbReference type="GO" id="GO:0010945">
    <property type="term" value="F:coenzyme A diphosphatase activity"/>
    <property type="evidence" value="ECO:0007669"/>
    <property type="project" value="InterPro"/>
</dbReference>
<dbReference type="PANTHER" id="PTHR23129">
    <property type="entry name" value="ACYL-COENZYME A DIPHOSPHATASE FITM2"/>
    <property type="match status" value="1"/>
</dbReference>
<dbReference type="PANTHER" id="PTHR23129:SF0">
    <property type="entry name" value="ACYL-COENZYME A DIPHOSPHATASE FITM2"/>
    <property type="match status" value="1"/>
</dbReference>
<keyword evidence="3" id="KW-0378">Hydrolase</keyword>
<feature type="compositionally biased region" description="Low complexity" evidence="8">
    <location>
        <begin position="14"/>
        <end position="24"/>
    </location>
</feature>
<evidence type="ECO:0000256" key="5">
    <source>
        <dbReference type="ARBA" id="ARBA00022989"/>
    </source>
</evidence>
<dbReference type="STRING" id="1314790.A0A1Y1YEX4"/>
<dbReference type="InParanoid" id="A0A1Y1YEX4"/>
<feature type="transmembrane region" description="Helical" evidence="9">
    <location>
        <begin position="121"/>
        <end position="139"/>
    </location>
</feature>
<protein>
    <recommendedName>
        <fullName evidence="12">Inositol phospholipid synthesis and fat-storage-inducing TM-domain-containing protein</fullName>
    </recommendedName>
</protein>
<evidence type="ECO:0000256" key="1">
    <source>
        <dbReference type="ARBA" id="ARBA00004477"/>
    </source>
</evidence>
<evidence type="ECO:0000313" key="10">
    <source>
        <dbReference type="EMBL" id="ORX96483.1"/>
    </source>
</evidence>
<reference evidence="10 11" key="1">
    <citation type="submission" date="2016-07" db="EMBL/GenBank/DDBJ databases">
        <title>Pervasive Adenine N6-methylation of Active Genes in Fungi.</title>
        <authorList>
            <consortium name="DOE Joint Genome Institute"/>
            <person name="Mondo S.J."/>
            <person name="Dannebaum R.O."/>
            <person name="Kuo R.C."/>
            <person name="Labutti K."/>
            <person name="Haridas S."/>
            <person name="Kuo A."/>
            <person name="Salamov A."/>
            <person name="Ahrendt S.R."/>
            <person name="Lipzen A."/>
            <person name="Sullivan W."/>
            <person name="Andreopoulos W.B."/>
            <person name="Clum A."/>
            <person name="Lindquist E."/>
            <person name="Daum C."/>
            <person name="Ramamoorthy G.K."/>
            <person name="Gryganskyi A."/>
            <person name="Culley D."/>
            <person name="Magnuson J.K."/>
            <person name="James T.Y."/>
            <person name="O'Malley M.A."/>
            <person name="Stajich J.E."/>
            <person name="Spatafora J.W."/>
            <person name="Visel A."/>
            <person name="Grigoriev I.V."/>
        </authorList>
    </citation>
    <scope>NUCLEOTIDE SEQUENCE [LARGE SCALE GENOMIC DNA]</scope>
    <source>
        <strain evidence="10 11">CBS 931.73</strain>
    </source>
</reference>
<evidence type="ECO:0000256" key="7">
    <source>
        <dbReference type="ARBA" id="ARBA00023136"/>
    </source>
</evidence>
<feature type="region of interest" description="Disordered" evidence="8">
    <location>
        <begin position="1"/>
        <end position="36"/>
    </location>
</feature>
<keyword evidence="7 9" id="KW-0472">Membrane</keyword>
<evidence type="ECO:0000313" key="11">
    <source>
        <dbReference type="Proteomes" id="UP000193498"/>
    </source>
</evidence>
<dbReference type="GO" id="GO:0019915">
    <property type="term" value="P:lipid storage"/>
    <property type="evidence" value="ECO:0007669"/>
    <property type="project" value="InterPro"/>
</dbReference>
<evidence type="ECO:0008006" key="12">
    <source>
        <dbReference type="Google" id="ProtNLM"/>
    </source>
</evidence>
<accession>A0A1Y1YEX4</accession>
<dbReference type="FunCoup" id="A0A1Y1YEX4">
    <property type="interactions" value="279"/>
</dbReference>
<gene>
    <name evidence="10" type="ORF">K493DRAFT_314493</name>
</gene>
<evidence type="ECO:0000256" key="2">
    <source>
        <dbReference type="ARBA" id="ARBA00022692"/>
    </source>
</evidence>
<keyword evidence="11" id="KW-1185">Reference proteome</keyword>
<dbReference type="Pfam" id="PF10261">
    <property type="entry name" value="FIT"/>
    <property type="match status" value="2"/>
</dbReference>
<evidence type="ECO:0000256" key="6">
    <source>
        <dbReference type="ARBA" id="ARBA00023098"/>
    </source>
</evidence>
<dbReference type="GO" id="GO:0034389">
    <property type="term" value="P:lipid droplet organization"/>
    <property type="evidence" value="ECO:0007669"/>
    <property type="project" value="TreeGrafter"/>
</dbReference>
<keyword evidence="5 9" id="KW-1133">Transmembrane helix</keyword>
<dbReference type="OrthoDB" id="5579088at2759"/>
<evidence type="ECO:0000256" key="8">
    <source>
        <dbReference type="SAM" id="MobiDB-lite"/>
    </source>
</evidence>
<dbReference type="GO" id="GO:0008654">
    <property type="term" value="P:phospholipid biosynthetic process"/>
    <property type="evidence" value="ECO:0007669"/>
    <property type="project" value="TreeGrafter"/>
</dbReference>
<keyword evidence="4" id="KW-0256">Endoplasmic reticulum</keyword>
<dbReference type="AlphaFoldDB" id="A0A1Y1YEX4"/>
<dbReference type="GO" id="GO:0005789">
    <property type="term" value="C:endoplasmic reticulum membrane"/>
    <property type="evidence" value="ECO:0007669"/>
    <property type="project" value="UniProtKB-SubCell"/>
</dbReference>
<dbReference type="Proteomes" id="UP000193498">
    <property type="component" value="Unassembled WGS sequence"/>
</dbReference>
<dbReference type="InterPro" id="IPR019388">
    <property type="entry name" value="FIT"/>
</dbReference>
<feature type="transmembrane region" description="Helical" evidence="9">
    <location>
        <begin position="217"/>
        <end position="241"/>
    </location>
</feature>
<organism evidence="10 11">
    <name type="scientific">Basidiobolus meristosporus CBS 931.73</name>
    <dbReference type="NCBI Taxonomy" id="1314790"/>
    <lineage>
        <taxon>Eukaryota</taxon>
        <taxon>Fungi</taxon>
        <taxon>Fungi incertae sedis</taxon>
        <taxon>Zoopagomycota</taxon>
        <taxon>Entomophthoromycotina</taxon>
        <taxon>Basidiobolomycetes</taxon>
        <taxon>Basidiobolales</taxon>
        <taxon>Basidiobolaceae</taxon>
        <taxon>Basidiobolus</taxon>
    </lineage>
</organism>
<dbReference type="EMBL" id="MCFE01000153">
    <property type="protein sequence ID" value="ORX96483.1"/>
    <property type="molecule type" value="Genomic_DNA"/>
</dbReference>
<feature type="transmembrane region" description="Helical" evidence="9">
    <location>
        <begin position="92"/>
        <end position="109"/>
    </location>
</feature>
<proteinExistence type="predicted"/>
<evidence type="ECO:0000256" key="3">
    <source>
        <dbReference type="ARBA" id="ARBA00022801"/>
    </source>
</evidence>
<evidence type="ECO:0000256" key="9">
    <source>
        <dbReference type="SAM" id="Phobius"/>
    </source>
</evidence>
<name>A0A1Y1YEX4_9FUNG</name>